<name>A0A2W1JNC0_9CYAN</name>
<dbReference type="EMBL" id="PQWO01000002">
    <property type="protein sequence ID" value="PZD74716.1"/>
    <property type="molecule type" value="Genomic_DNA"/>
</dbReference>
<dbReference type="Pfam" id="PF03476">
    <property type="entry name" value="MOSC_N"/>
    <property type="match status" value="1"/>
</dbReference>
<feature type="domain" description="MOSC" evidence="1">
    <location>
        <begin position="101"/>
        <end position="253"/>
    </location>
</feature>
<dbReference type="InterPro" id="IPR005302">
    <property type="entry name" value="MoCF_Sase_C"/>
</dbReference>
<dbReference type="GO" id="GO:0003824">
    <property type="term" value="F:catalytic activity"/>
    <property type="evidence" value="ECO:0007669"/>
    <property type="project" value="InterPro"/>
</dbReference>
<dbReference type="GO" id="GO:0030151">
    <property type="term" value="F:molybdenum ion binding"/>
    <property type="evidence" value="ECO:0007669"/>
    <property type="project" value="InterPro"/>
</dbReference>
<gene>
    <name evidence="2" type="ORF">C1752_00988</name>
</gene>
<sequence>MIRNIYRYPVKGLSGEELATVTLLEGRGMPLDRRFAIARSPDVFDPDHPVAKPKGQFLMLMRDEGLALLNTRFDDASGRLSIEQDGIEKLNVSLDDANDRSRLAQFLKIHLRVDKIEPVVVSATDHKFTDISVVSPQKMNAVSLINLSSVKALGAAIGQDIDHRRFRANFYFDGVEPWSEFDWMDKDITLGGTRLRVTMRTKRCPATQVNPETAQRDIDVPRELKHHFGHSDIGVYAEVIEGGEVSVGAPLSF</sequence>
<evidence type="ECO:0000313" key="3">
    <source>
        <dbReference type="Proteomes" id="UP000248857"/>
    </source>
</evidence>
<comment type="caution">
    <text evidence="2">The sequence shown here is derived from an EMBL/GenBank/DDBJ whole genome shotgun (WGS) entry which is preliminary data.</text>
</comment>
<keyword evidence="3" id="KW-1185">Reference proteome</keyword>
<dbReference type="PROSITE" id="PS51340">
    <property type="entry name" value="MOSC"/>
    <property type="match status" value="1"/>
</dbReference>
<evidence type="ECO:0000313" key="2">
    <source>
        <dbReference type="EMBL" id="PZD74716.1"/>
    </source>
</evidence>
<dbReference type="AlphaFoldDB" id="A0A2W1JNC0"/>
<evidence type="ECO:0000259" key="1">
    <source>
        <dbReference type="PROSITE" id="PS51340"/>
    </source>
</evidence>
<dbReference type="InterPro" id="IPR011037">
    <property type="entry name" value="Pyrv_Knase-like_insert_dom_sf"/>
</dbReference>
<proteinExistence type="predicted"/>
<dbReference type="OrthoDB" id="581532at2"/>
<dbReference type="Pfam" id="PF03473">
    <property type="entry name" value="MOSC"/>
    <property type="match status" value="1"/>
</dbReference>
<organism evidence="2 3">
    <name type="scientific">Acaryochloris thomasi RCC1774</name>
    <dbReference type="NCBI Taxonomy" id="1764569"/>
    <lineage>
        <taxon>Bacteria</taxon>
        <taxon>Bacillati</taxon>
        <taxon>Cyanobacteriota</taxon>
        <taxon>Cyanophyceae</taxon>
        <taxon>Acaryochloridales</taxon>
        <taxon>Acaryochloridaceae</taxon>
        <taxon>Acaryochloris</taxon>
        <taxon>Acaryochloris thomasi</taxon>
    </lineage>
</organism>
<dbReference type="InterPro" id="IPR005303">
    <property type="entry name" value="MOCOS_middle"/>
</dbReference>
<dbReference type="RefSeq" id="WP_158535015.1">
    <property type="nucleotide sequence ID" value="NZ_CAWNWM010000002.1"/>
</dbReference>
<dbReference type="GO" id="GO:0030170">
    <property type="term" value="F:pyridoxal phosphate binding"/>
    <property type="evidence" value="ECO:0007669"/>
    <property type="project" value="InterPro"/>
</dbReference>
<dbReference type="Proteomes" id="UP000248857">
    <property type="component" value="Unassembled WGS sequence"/>
</dbReference>
<dbReference type="Gene3D" id="2.40.33.20">
    <property type="entry name" value="PK beta-barrel domain-like"/>
    <property type="match status" value="1"/>
</dbReference>
<protein>
    <recommendedName>
        <fullName evidence="1">MOSC domain-containing protein</fullName>
    </recommendedName>
</protein>
<dbReference type="SUPFAM" id="SSF50800">
    <property type="entry name" value="PK beta-barrel domain-like"/>
    <property type="match status" value="1"/>
</dbReference>
<accession>A0A2W1JNC0</accession>
<reference evidence="2 3" key="1">
    <citation type="journal article" date="2018" name="Sci. Rep.">
        <title>A novel species of the marine cyanobacterium Acaryochloris with a unique pigment content and lifestyle.</title>
        <authorList>
            <person name="Partensky F."/>
            <person name="Six C."/>
            <person name="Ratin M."/>
            <person name="Garczarek L."/>
            <person name="Vaulot D."/>
            <person name="Probert I."/>
            <person name="Calteau A."/>
            <person name="Gourvil P."/>
            <person name="Marie D."/>
            <person name="Grebert T."/>
            <person name="Bouchier C."/>
            <person name="Le Panse S."/>
            <person name="Gachenot M."/>
            <person name="Rodriguez F."/>
            <person name="Garrido J.L."/>
        </authorList>
    </citation>
    <scope>NUCLEOTIDE SEQUENCE [LARGE SCALE GENOMIC DNA]</scope>
    <source>
        <strain evidence="2 3">RCC1774</strain>
    </source>
</reference>